<keyword evidence="1" id="KW-0472">Membrane</keyword>
<dbReference type="PANTHER" id="PTHR40278">
    <property type="entry name" value="DNA UTILIZATION PROTEIN HOFN"/>
    <property type="match status" value="1"/>
</dbReference>
<keyword evidence="1" id="KW-1133">Transmembrane helix</keyword>
<sequence>MKDINFFSHYQGKNKEKKNNLIYIYGVAALVGFVIVVTLGVNTFRIYALNKSIEDYNAKLSAPEIEDKLKEAESINSQIEILTKYESALTDVSNAVNKRDNVSDKLLNYISSTVPSDVSFKSLDVKNDVVIIQGVSKSREAVGEMQHNLKGLPNTREVFVNSLDNNNSVSGEYSFEIKCVLRSVD</sequence>
<organism evidence="2 3">
    <name type="scientific">Clostridium uliginosum</name>
    <dbReference type="NCBI Taxonomy" id="119641"/>
    <lineage>
        <taxon>Bacteria</taxon>
        <taxon>Bacillati</taxon>
        <taxon>Bacillota</taxon>
        <taxon>Clostridia</taxon>
        <taxon>Eubacteriales</taxon>
        <taxon>Clostridiaceae</taxon>
        <taxon>Clostridium</taxon>
    </lineage>
</organism>
<evidence type="ECO:0000313" key="2">
    <source>
        <dbReference type="EMBL" id="SFD09198.1"/>
    </source>
</evidence>
<evidence type="ECO:0000313" key="3">
    <source>
        <dbReference type="Proteomes" id="UP000199263"/>
    </source>
</evidence>
<dbReference type="Proteomes" id="UP000199263">
    <property type="component" value="Unassembled WGS sequence"/>
</dbReference>
<dbReference type="PANTHER" id="PTHR40278:SF1">
    <property type="entry name" value="DNA UTILIZATION PROTEIN HOFN"/>
    <property type="match status" value="1"/>
</dbReference>
<reference evidence="2 3" key="1">
    <citation type="submission" date="2016-10" db="EMBL/GenBank/DDBJ databases">
        <authorList>
            <person name="de Groot N.N."/>
        </authorList>
    </citation>
    <scope>NUCLEOTIDE SEQUENCE [LARGE SCALE GENOMIC DNA]</scope>
    <source>
        <strain evidence="2 3">DSM 12992</strain>
    </source>
</reference>
<evidence type="ECO:0000256" key="1">
    <source>
        <dbReference type="SAM" id="Phobius"/>
    </source>
</evidence>
<dbReference type="AlphaFoldDB" id="A0A1I1PNG8"/>
<dbReference type="InterPro" id="IPR007813">
    <property type="entry name" value="PilN"/>
</dbReference>
<protein>
    <submittedName>
        <fullName evidence="2">Type IV pilus assembly protein PilN</fullName>
    </submittedName>
</protein>
<dbReference type="Pfam" id="PF05137">
    <property type="entry name" value="PilN"/>
    <property type="match status" value="1"/>
</dbReference>
<dbReference type="RefSeq" id="WP_090092247.1">
    <property type="nucleotide sequence ID" value="NZ_FOMG01000019.1"/>
</dbReference>
<gene>
    <name evidence="2" type="ORF">SAMN05421842_11944</name>
</gene>
<dbReference type="EMBL" id="FOMG01000019">
    <property type="protein sequence ID" value="SFD09198.1"/>
    <property type="molecule type" value="Genomic_DNA"/>
</dbReference>
<dbReference type="STRING" id="119641.SAMN05421842_11944"/>
<proteinExistence type="predicted"/>
<dbReference type="InterPro" id="IPR052534">
    <property type="entry name" value="Extracell_DNA_Util/SecSys_Comp"/>
</dbReference>
<accession>A0A1I1PNG8</accession>
<keyword evidence="1" id="KW-0812">Transmembrane</keyword>
<feature type="transmembrane region" description="Helical" evidence="1">
    <location>
        <begin position="21"/>
        <end position="41"/>
    </location>
</feature>
<dbReference type="OrthoDB" id="1707667at2"/>
<keyword evidence="3" id="KW-1185">Reference proteome</keyword>
<name>A0A1I1PNG8_9CLOT</name>